<protein>
    <submittedName>
        <fullName evidence="2">Zinc finger, CCHC-type, retrotransposon Gag domain protein</fullName>
    </submittedName>
</protein>
<sequence>LPQIREEIREEFRTGSGSSNAGENPLPFTIHTWLERFNKQKPHSFEKATAPRFLRLAGFLGVAAGTDEEQAKNFQWGLR</sequence>
<name>A0A699W844_TANCI</name>
<feature type="non-terminal residue" evidence="2">
    <location>
        <position position="1"/>
    </location>
</feature>
<feature type="region of interest" description="Disordered" evidence="1">
    <location>
        <begin position="1"/>
        <end position="25"/>
    </location>
</feature>
<evidence type="ECO:0000313" key="2">
    <source>
        <dbReference type="EMBL" id="GFD41908.1"/>
    </source>
</evidence>
<feature type="non-terminal residue" evidence="2">
    <location>
        <position position="79"/>
    </location>
</feature>
<feature type="compositionally biased region" description="Basic and acidic residues" evidence="1">
    <location>
        <begin position="1"/>
        <end position="13"/>
    </location>
</feature>
<dbReference type="EMBL" id="BKCJ011561911">
    <property type="protein sequence ID" value="GFD41908.1"/>
    <property type="molecule type" value="Genomic_DNA"/>
</dbReference>
<evidence type="ECO:0000256" key="1">
    <source>
        <dbReference type="SAM" id="MobiDB-lite"/>
    </source>
</evidence>
<dbReference type="AlphaFoldDB" id="A0A699W844"/>
<proteinExistence type="predicted"/>
<gene>
    <name evidence="2" type="ORF">Tci_913877</name>
</gene>
<organism evidence="2">
    <name type="scientific">Tanacetum cinerariifolium</name>
    <name type="common">Dalmatian daisy</name>
    <name type="synonym">Chrysanthemum cinerariifolium</name>
    <dbReference type="NCBI Taxonomy" id="118510"/>
    <lineage>
        <taxon>Eukaryota</taxon>
        <taxon>Viridiplantae</taxon>
        <taxon>Streptophyta</taxon>
        <taxon>Embryophyta</taxon>
        <taxon>Tracheophyta</taxon>
        <taxon>Spermatophyta</taxon>
        <taxon>Magnoliopsida</taxon>
        <taxon>eudicotyledons</taxon>
        <taxon>Gunneridae</taxon>
        <taxon>Pentapetalae</taxon>
        <taxon>asterids</taxon>
        <taxon>campanulids</taxon>
        <taxon>Asterales</taxon>
        <taxon>Asteraceae</taxon>
        <taxon>Asteroideae</taxon>
        <taxon>Anthemideae</taxon>
        <taxon>Anthemidinae</taxon>
        <taxon>Tanacetum</taxon>
    </lineage>
</organism>
<accession>A0A699W844</accession>
<reference evidence="2" key="1">
    <citation type="journal article" date="2019" name="Sci. Rep.">
        <title>Draft genome of Tanacetum cinerariifolium, the natural source of mosquito coil.</title>
        <authorList>
            <person name="Yamashiro T."/>
            <person name="Shiraishi A."/>
            <person name="Satake H."/>
            <person name="Nakayama K."/>
        </authorList>
    </citation>
    <scope>NUCLEOTIDE SEQUENCE</scope>
</reference>
<comment type="caution">
    <text evidence="2">The sequence shown here is derived from an EMBL/GenBank/DDBJ whole genome shotgun (WGS) entry which is preliminary data.</text>
</comment>